<reference evidence="2" key="2">
    <citation type="submission" date="2024-10" db="UniProtKB">
        <authorList>
            <consortium name="EnsemblProtists"/>
        </authorList>
    </citation>
    <scope>IDENTIFICATION</scope>
</reference>
<proteinExistence type="predicted"/>
<sequence length="269" mass="28786">MFPFGRERENINASTGLPYFDDSVVGCKITGFTSNDGSHDIIKLVDSRDDIKHEIWAGEPNADGAGFFNLKSVTAATIVGQSIKSVGLALFRASGELFIQPHLDPAPAHLFRGPSAAKSGERMGVAFVLSGGGTVFPTRDRAGQEPIGCMLMCEDGEDVTDVDWPAHTFKSVGALADERDIKRRQDAADLAARKCACGNFKTPGHVDGLCNACRSKAAPSPSTSAASKRKRAEPENPFDNVNVCPHCSKDLSALGPLRTERHITRCDQA</sequence>
<dbReference type="EnsemblProtists" id="EOD26088">
    <property type="protein sequence ID" value="EOD26088"/>
    <property type="gene ID" value="EMIHUDRAFT_443484"/>
</dbReference>
<organism evidence="2 3">
    <name type="scientific">Emiliania huxleyi (strain CCMP1516)</name>
    <dbReference type="NCBI Taxonomy" id="280463"/>
    <lineage>
        <taxon>Eukaryota</taxon>
        <taxon>Haptista</taxon>
        <taxon>Haptophyta</taxon>
        <taxon>Prymnesiophyceae</taxon>
        <taxon>Isochrysidales</taxon>
        <taxon>Noelaerhabdaceae</taxon>
        <taxon>Emiliania</taxon>
    </lineage>
</organism>
<name>A0A0D3JRF3_EMIH1</name>
<dbReference type="GeneID" id="17271632"/>
<dbReference type="KEGG" id="ehx:EMIHUDRAFT_443484"/>
<evidence type="ECO:0000256" key="1">
    <source>
        <dbReference type="SAM" id="MobiDB-lite"/>
    </source>
</evidence>
<dbReference type="Proteomes" id="UP000013827">
    <property type="component" value="Unassembled WGS sequence"/>
</dbReference>
<dbReference type="RefSeq" id="XP_005778517.1">
    <property type="nucleotide sequence ID" value="XM_005778460.1"/>
</dbReference>
<dbReference type="PaxDb" id="2903-EOD26088"/>
<evidence type="ECO:0000313" key="3">
    <source>
        <dbReference type="Proteomes" id="UP000013827"/>
    </source>
</evidence>
<reference evidence="3" key="1">
    <citation type="journal article" date="2013" name="Nature">
        <title>Pan genome of the phytoplankton Emiliania underpins its global distribution.</title>
        <authorList>
            <person name="Read B.A."/>
            <person name="Kegel J."/>
            <person name="Klute M.J."/>
            <person name="Kuo A."/>
            <person name="Lefebvre S.C."/>
            <person name="Maumus F."/>
            <person name="Mayer C."/>
            <person name="Miller J."/>
            <person name="Monier A."/>
            <person name="Salamov A."/>
            <person name="Young J."/>
            <person name="Aguilar M."/>
            <person name="Claverie J.M."/>
            <person name="Frickenhaus S."/>
            <person name="Gonzalez K."/>
            <person name="Herman E.K."/>
            <person name="Lin Y.C."/>
            <person name="Napier J."/>
            <person name="Ogata H."/>
            <person name="Sarno A.F."/>
            <person name="Shmutz J."/>
            <person name="Schroeder D."/>
            <person name="de Vargas C."/>
            <person name="Verret F."/>
            <person name="von Dassow P."/>
            <person name="Valentin K."/>
            <person name="Van de Peer Y."/>
            <person name="Wheeler G."/>
            <person name="Dacks J.B."/>
            <person name="Delwiche C.F."/>
            <person name="Dyhrman S.T."/>
            <person name="Glockner G."/>
            <person name="John U."/>
            <person name="Richards T."/>
            <person name="Worden A.Z."/>
            <person name="Zhang X."/>
            <person name="Grigoriev I.V."/>
            <person name="Allen A.E."/>
            <person name="Bidle K."/>
            <person name="Borodovsky M."/>
            <person name="Bowler C."/>
            <person name="Brownlee C."/>
            <person name="Cock J.M."/>
            <person name="Elias M."/>
            <person name="Gladyshev V.N."/>
            <person name="Groth M."/>
            <person name="Guda C."/>
            <person name="Hadaegh A."/>
            <person name="Iglesias-Rodriguez M.D."/>
            <person name="Jenkins J."/>
            <person name="Jones B.M."/>
            <person name="Lawson T."/>
            <person name="Leese F."/>
            <person name="Lindquist E."/>
            <person name="Lobanov A."/>
            <person name="Lomsadze A."/>
            <person name="Malik S.B."/>
            <person name="Marsh M.E."/>
            <person name="Mackinder L."/>
            <person name="Mock T."/>
            <person name="Mueller-Roeber B."/>
            <person name="Pagarete A."/>
            <person name="Parker M."/>
            <person name="Probert I."/>
            <person name="Quesneville H."/>
            <person name="Raines C."/>
            <person name="Rensing S.A."/>
            <person name="Riano-Pachon D.M."/>
            <person name="Richier S."/>
            <person name="Rokitta S."/>
            <person name="Shiraiwa Y."/>
            <person name="Soanes D.M."/>
            <person name="van der Giezen M."/>
            <person name="Wahlund T.M."/>
            <person name="Williams B."/>
            <person name="Wilson W."/>
            <person name="Wolfe G."/>
            <person name="Wurch L.L."/>
        </authorList>
    </citation>
    <scope>NUCLEOTIDE SEQUENCE</scope>
</reference>
<evidence type="ECO:0000313" key="2">
    <source>
        <dbReference type="EnsemblProtists" id="EOD26088"/>
    </source>
</evidence>
<accession>A0A0D3JRF3</accession>
<dbReference type="HOGENOM" id="CLU_1075355_0_0_1"/>
<dbReference type="AlphaFoldDB" id="A0A0D3JRF3"/>
<keyword evidence="3" id="KW-1185">Reference proteome</keyword>
<feature type="region of interest" description="Disordered" evidence="1">
    <location>
        <begin position="218"/>
        <end position="239"/>
    </location>
</feature>
<protein>
    <submittedName>
        <fullName evidence="2">Uncharacterized protein</fullName>
    </submittedName>
</protein>